<dbReference type="Proteomes" id="UP000693738">
    <property type="component" value="Unassembled WGS sequence"/>
</dbReference>
<comment type="caution">
    <text evidence="2">The sequence shown here is derived from an EMBL/GenBank/DDBJ whole genome shotgun (WGS) entry which is preliminary data.</text>
</comment>
<dbReference type="EMBL" id="CAJSTJ010000189">
    <property type="protein sequence ID" value="CAG7565801.1"/>
    <property type="molecule type" value="Genomic_DNA"/>
</dbReference>
<evidence type="ECO:0000313" key="3">
    <source>
        <dbReference type="Proteomes" id="UP000693738"/>
    </source>
</evidence>
<dbReference type="InterPro" id="IPR001279">
    <property type="entry name" value="Metallo-B-lactamas"/>
</dbReference>
<evidence type="ECO:0000313" key="2">
    <source>
        <dbReference type="EMBL" id="CAG7565801.1"/>
    </source>
</evidence>
<reference evidence="2" key="1">
    <citation type="submission" date="2021-05" db="EMBL/GenBank/DDBJ databases">
        <authorList>
            <person name="Khan N."/>
        </authorList>
    </citation>
    <scope>NUCLEOTIDE SEQUENCE</scope>
</reference>
<protein>
    <recommendedName>
        <fullName evidence="1">Metallo-beta-lactamase domain-containing protein</fullName>
    </recommendedName>
</protein>
<dbReference type="Pfam" id="PF00753">
    <property type="entry name" value="Lactamase_B"/>
    <property type="match status" value="1"/>
</dbReference>
<sequence>MESPVIHYVYKSATSTLQYVVADAETYCAVFIDPVLDFDPTKNRISTVSTVKLLALVDQMGYKVDTIVETHAHADHPTAASYLQAKLSKRGNRPNICIGDWIKQVQKLFGERFGIP</sequence>
<dbReference type="GO" id="GO:0050313">
    <property type="term" value="F:sulfur dioxygenase activity"/>
    <property type="evidence" value="ECO:0007669"/>
    <property type="project" value="TreeGrafter"/>
</dbReference>
<evidence type="ECO:0000259" key="1">
    <source>
        <dbReference type="Pfam" id="PF00753"/>
    </source>
</evidence>
<dbReference type="GO" id="GO:0006749">
    <property type="term" value="P:glutathione metabolic process"/>
    <property type="evidence" value="ECO:0007669"/>
    <property type="project" value="TreeGrafter"/>
</dbReference>
<gene>
    <name evidence="2" type="ORF">FEQUK3_LOCUS11522</name>
</gene>
<organism evidence="2 3">
    <name type="scientific">Fusarium equiseti</name>
    <name type="common">Fusarium scirpi</name>
    <dbReference type="NCBI Taxonomy" id="61235"/>
    <lineage>
        <taxon>Eukaryota</taxon>
        <taxon>Fungi</taxon>
        <taxon>Dikarya</taxon>
        <taxon>Ascomycota</taxon>
        <taxon>Pezizomycotina</taxon>
        <taxon>Sordariomycetes</taxon>
        <taxon>Hypocreomycetidae</taxon>
        <taxon>Hypocreales</taxon>
        <taxon>Nectriaceae</taxon>
        <taxon>Fusarium</taxon>
        <taxon>Fusarium incarnatum-equiseti species complex</taxon>
    </lineage>
</organism>
<dbReference type="GO" id="GO:0070813">
    <property type="term" value="P:hydrogen sulfide metabolic process"/>
    <property type="evidence" value="ECO:0007669"/>
    <property type="project" value="TreeGrafter"/>
</dbReference>
<feature type="domain" description="Metallo-beta-lactamase" evidence="1">
    <location>
        <begin position="29"/>
        <end position="84"/>
    </location>
</feature>
<dbReference type="InterPro" id="IPR051682">
    <property type="entry name" value="Mito_Persulfide_Diox"/>
</dbReference>
<dbReference type="PANTHER" id="PTHR43084">
    <property type="entry name" value="PERSULFIDE DIOXYGENASE ETHE1"/>
    <property type="match status" value="1"/>
</dbReference>
<name>A0A8J2J040_FUSEQ</name>
<dbReference type="AlphaFoldDB" id="A0A8J2J040"/>
<proteinExistence type="predicted"/>
<accession>A0A8J2J040</accession>
<dbReference type="PANTHER" id="PTHR43084:SF1">
    <property type="entry name" value="PERSULFIDE DIOXYGENASE ETHE1, MITOCHONDRIAL"/>
    <property type="match status" value="1"/>
</dbReference>